<proteinExistence type="predicted"/>
<protein>
    <submittedName>
        <fullName evidence="2">Uncharacterized protein</fullName>
    </submittedName>
</protein>
<keyword evidence="1" id="KW-0812">Transmembrane</keyword>
<dbReference type="RefSeq" id="WP_069033312.1">
    <property type="nucleotide sequence ID" value="NZ_MDKC01000008.1"/>
</dbReference>
<keyword evidence="1" id="KW-0472">Membrane</keyword>
<evidence type="ECO:0000313" key="3">
    <source>
        <dbReference type="Proteomes" id="UP000094580"/>
    </source>
</evidence>
<keyword evidence="1" id="KW-1133">Transmembrane helix</keyword>
<gene>
    <name evidence="2" type="ORF">BED47_19805</name>
</gene>
<sequence>MEHPHIRNMQDKCKKYKLCHVVFQTSERALLEGILLDNNSSSAELLVPEDLAAPESRFFEVRQNSGETFPPRYRIYKKVTVPLSSVVSIYLFPYYYPSYPYIYQRNYHPQ</sequence>
<keyword evidence="3" id="KW-1185">Reference proteome</keyword>
<name>A0ABX2ZRS5_9BACI</name>
<reference evidence="2 3" key="1">
    <citation type="submission" date="2016-07" db="EMBL/GenBank/DDBJ databases">
        <authorList>
            <person name="Townsley L."/>
            <person name="Shank E.A."/>
        </authorList>
    </citation>
    <scope>NUCLEOTIDE SEQUENCE [LARGE SCALE GENOMIC DNA]</scope>
    <source>
        <strain evidence="2 3">CH01</strain>
    </source>
</reference>
<evidence type="ECO:0000313" key="2">
    <source>
        <dbReference type="EMBL" id="ODG92453.1"/>
    </source>
</evidence>
<dbReference type="Proteomes" id="UP000094580">
    <property type="component" value="Unassembled WGS sequence"/>
</dbReference>
<organism evidence="2 3">
    <name type="scientific">Gottfriedia luciferensis</name>
    <dbReference type="NCBI Taxonomy" id="178774"/>
    <lineage>
        <taxon>Bacteria</taxon>
        <taxon>Bacillati</taxon>
        <taxon>Bacillota</taxon>
        <taxon>Bacilli</taxon>
        <taxon>Bacillales</taxon>
        <taxon>Bacillaceae</taxon>
        <taxon>Gottfriedia</taxon>
    </lineage>
</organism>
<feature type="transmembrane region" description="Helical" evidence="1">
    <location>
        <begin position="79"/>
        <end position="96"/>
    </location>
</feature>
<dbReference type="EMBL" id="MDKC01000008">
    <property type="protein sequence ID" value="ODG92453.1"/>
    <property type="molecule type" value="Genomic_DNA"/>
</dbReference>
<evidence type="ECO:0000256" key="1">
    <source>
        <dbReference type="SAM" id="Phobius"/>
    </source>
</evidence>
<accession>A0ABX2ZRS5</accession>
<comment type="caution">
    <text evidence="2">The sequence shown here is derived from an EMBL/GenBank/DDBJ whole genome shotgun (WGS) entry which is preliminary data.</text>
</comment>